<accession>A0A8X7NYS1</accession>
<proteinExistence type="predicted"/>
<evidence type="ECO:0000313" key="1">
    <source>
        <dbReference type="EMBL" id="KAG2242629.1"/>
    </source>
</evidence>
<dbReference type="AlphaFoldDB" id="A0A8X7NYS1"/>
<reference evidence="1 2" key="1">
    <citation type="submission" date="2020-02" db="EMBL/GenBank/DDBJ databases">
        <authorList>
            <person name="Ma Q."/>
            <person name="Huang Y."/>
            <person name="Song X."/>
            <person name="Pei D."/>
        </authorList>
    </citation>
    <scope>NUCLEOTIDE SEQUENCE [LARGE SCALE GENOMIC DNA]</scope>
    <source>
        <strain evidence="1">Sxm20200214</strain>
        <tissue evidence="1">Leaf</tissue>
    </source>
</reference>
<keyword evidence="2" id="KW-1185">Reference proteome</keyword>
<organism evidence="1 2">
    <name type="scientific">Brassica carinata</name>
    <name type="common">Ethiopian mustard</name>
    <name type="synonym">Abyssinian cabbage</name>
    <dbReference type="NCBI Taxonomy" id="52824"/>
    <lineage>
        <taxon>Eukaryota</taxon>
        <taxon>Viridiplantae</taxon>
        <taxon>Streptophyta</taxon>
        <taxon>Embryophyta</taxon>
        <taxon>Tracheophyta</taxon>
        <taxon>Spermatophyta</taxon>
        <taxon>Magnoliopsida</taxon>
        <taxon>eudicotyledons</taxon>
        <taxon>Gunneridae</taxon>
        <taxon>Pentapetalae</taxon>
        <taxon>rosids</taxon>
        <taxon>malvids</taxon>
        <taxon>Brassicales</taxon>
        <taxon>Brassicaceae</taxon>
        <taxon>Brassiceae</taxon>
        <taxon>Brassica</taxon>
    </lineage>
</organism>
<protein>
    <submittedName>
        <fullName evidence="1">Uncharacterized protein</fullName>
    </submittedName>
</protein>
<sequence>MRRNQLIGSKLVRSLKWAWSSLHGGEFQAKKDEFISTIVPSFYSCQCVLVLGEIGSCGSLKTVRVTKCVTLFRIKEVGLFFREFEPMSD</sequence>
<dbReference type="Proteomes" id="UP000886595">
    <property type="component" value="Unassembled WGS sequence"/>
</dbReference>
<evidence type="ECO:0000313" key="2">
    <source>
        <dbReference type="Proteomes" id="UP000886595"/>
    </source>
</evidence>
<dbReference type="EMBL" id="JAAMPC010000413">
    <property type="protein sequence ID" value="KAG2242629.1"/>
    <property type="molecule type" value="Genomic_DNA"/>
</dbReference>
<name>A0A8X7NYS1_BRACI</name>
<comment type="caution">
    <text evidence="1">The sequence shown here is derived from an EMBL/GenBank/DDBJ whole genome shotgun (WGS) entry which is preliminary data.</text>
</comment>
<gene>
    <name evidence="1" type="ORF">Bca52824_095528</name>
</gene>